<accession>A0ABN8PJE4</accession>
<name>A0ABN8PJE4_9CNID</name>
<proteinExistence type="predicted"/>
<sequence>MLFHSSRVRYLLTGFYGSSLVTARVKLQSRIAQPYRLRFAIYKWSKHGQTCLSIPDCDHAFDLTIFMDIHRNPGPNYTASNLQEFEFRVNNRNEANLHATTRSFQSLICYSSEQLLNIRRVWSTYPTVISRNHLLFGYSRQYADSNLISHLGNDGRRQIETVVSNRSAQPMQDELTATNFSVHDPVISDHLALHCNLHVDKPPNIKNE</sequence>
<evidence type="ECO:0000313" key="2">
    <source>
        <dbReference type="Proteomes" id="UP001159405"/>
    </source>
</evidence>
<dbReference type="EMBL" id="CALNXK010000075">
    <property type="protein sequence ID" value="CAH3145097.1"/>
    <property type="molecule type" value="Genomic_DNA"/>
</dbReference>
<reference evidence="1 2" key="1">
    <citation type="submission" date="2022-05" db="EMBL/GenBank/DDBJ databases">
        <authorList>
            <consortium name="Genoscope - CEA"/>
            <person name="William W."/>
        </authorList>
    </citation>
    <scope>NUCLEOTIDE SEQUENCE [LARGE SCALE GENOMIC DNA]</scope>
</reference>
<gene>
    <name evidence="1" type="ORF">PLOB_00044354</name>
</gene>
<keyword evidence="2" id="KW-1185">Reference proteome</keyword>
<comment type="caution">
    <text evidence="1">The sequence shown here is derived from an EMBL/GenBank/DDBJ whole genome shotgun (WGS) entry which is preliminary data.</text>
</comment>
<organism evidence="1 2">
    <name type="scientific">Porites lobata</name>
    <dbReference type="NCBI Taxonomy" id="104759"/>
    <lineage>
        <taxon>Eukaryota</taxon>
        <taxon>Metazoa</taxon>
        <taxon>Cnidaria</taxon>
        <taxon>Anthozoa</taxon>
        <taxon>Hexacorallia</taxon>
        <taxon>Scleractinia</taxon>
        <taxon>Fungiina</taxon>
        <taxon>Poritidae</taxon>
        <taxon>Porites</taxon>
    </lineage>
</organism>
<evidence type="ECO:0000313" key="1">
    <source>
        <dbReference type="EMBL" id="CAH3145097.1"/>
    </source>
</evidence>
<dbReference type="Proteomes" id="UP001159405">
    <property type="component" value="Unassembled WGS sequence"/>
</dbReference>
<protein>
    <submittedName>
        <fullName evidence="1">Uncharacterized protein</fullName>
    </submittedName>
</protein>